<protein>
    <submittedName>
        <fullName evidence="2">Uncharacterized protein</fullName>
    </submittedName>
</protein>
<gene>
    <name evidence="2" type="ORF">DGAL_LOCUS6889</name>
</gene>
<reference evidence="2" key="1">
    <citation type="submission" date="2021-11" db="EMBL/GenBank/DDBJ databases">
        <authorList>
            <person name="Schell T."/>
        </authorList>
    </citation>
    <scope>NUCLEOTIDE SEQUENCE</scope>
    <source>
        <strain evidence="2">M5</strain>
    </source>
</reference>
<dbReference type="Proteomes" id="UP000789390">
    <property type="component" value="Unassembled WGS sequence"/>
</dbReference>
<evidence type="ECO:0000313" key="3">
    <source>
        <dbReference type="Proteomes" id="UP000789390"/>
    </source>
</evidence>
<sequence length="330" mass="35497">MKFLINLRCSSTAFILYLILIQLSTCWAGPVRSSRRSELMNPVDTLARSDSQDDGPVENPVTDVIQVTSYSEPTTENSLPLEETVQNVKSSTTTSPAIELLSSEPSDSVAEDVTESIPVDEPIQDTAKPLAADVPQVSSEAPAPAAVTSTATPIVPIAPSNPTTVAATLLPLEPVAPPLVFVEKTTSKKVEVTSPLPTDLPLFSPVKIPKITVLNNTNGGVKKINNKTTPPQVNTKVSQYRPIPSYNPPDSINPYLGEEQDKPIYLPPTFTGPNALPSAINLYSSSSEEADNFPIISRPGFAGPSSIPKKLDFTPISNTDENFGYQVNWW</sequence>
<dbReference type="OrthoDB" id="6351273at2759"/>
<feature type="chain" id="PRO_5035306010" evidence="1">
    <location>
        <begin position="29"/>
        <end position="330"/>
    </location>
</feature>
<name>A0A8J2RW37_9CRUS</name>
<accession>A0A8J2RW37</accession>
<proteinExistence type="predicted"/>
<feature type="signal peptide" evidence="1">
    <location>
        <begin position="1"/>
        <end position="28"/>
    </location>
</feature>
<evidence type="ECO:0000256" key="1">
    <source>
        <dbReference type="SAM" id="SignalP"/>
    </source>
</evidence>
<keyword evidence="3" id="KW-1185">Reference proteome</keyword>
<dbReference type="EMBL" id="CAKKLH010000125">
    <property type="protein sequence ID" value="CAH0104175.1"/>
    <property type="molecule type" value="Genomic_DNA"/>
</dbReference>
<keyword evidence="1" id="KW-0732">Signal</keyword>
<dbReference type="AlphaFoldDB" id="A0A8J2RW37"/>
<comment type="caution">
    <text evidence="2">The sequence shown here is derived from an EMBL/GenBank/DDBJ whole genome shotgun (WGS) entry which is preliminary data.</text>
</comment>
<evidence type="ECO:0000313" key="2">
    <source>
        <dbReference type="EMBL" id="CAH0104175.1"/>
    </source>
</evidence>
<organism evidence="2 3">
    <name type="scientific">Daphnia galeata</name>
    <dbReference type="NCBI Taxonomy" id="27404"/>
    <lineage>
        <taxon>Eukaryota</taxon>
        <taxon>Metazoa</taxon>
        <taxon>Ecdysozoa</taxon>
        <taxon>Arthropoda</taxon>
        <taxon>Crustacea</taxon>
        <taxon>Branchiopoda</taxon>
        <taxon>Diplostraca</taxon>
        <taxon>Cladocera</taxon>
        <taxon>Anomopoda</taxon>
        <taxon>Daphniidae</taxon>
        <taxon>Daphnia</taxon>
    </lineage>
</organism>